<evidence type="ECO:0000313" key="2">
    <source>
        <dbReference type="EMBL" id="AEK61417.1"/>
    </source>
</evidence>
<reference evidence="2 3" key="1">
    <citation type="journal article" date="2004" name="Environ. Microbiol.">
        <title>Phylogeny-function analysis of (meta)genomic libraries: screening for expression of ribosomal RNA genes by large-insert library fluorescent in situ hybridization (LIL-FISH).</title>
        <authorList>
            <person name="Leveau J.H."/>
            <person name="Gerards S."/>
            <person name="de Boer W."/>
            <person name="van Veen J.A."/>
        </authorList>
    </citation>
    <scope>NUCLEOTIDE SEQUENCE [LARGE SCALE GENOMIC DNA]</scope>
    <source>
        <strain evidence="2 3">Ter331</strain>
    </source>
</reference>
<dbReference type="PANTHER" id="PTHR43792:SF1">
    <property type="entry name" value="N-ACETYLTRANSFERASE DOMAIN-CONTAINING PROTEIN"/>
    <property type="match status" value="1"/>
</dbReference>
<dbReference type="PROSITE" id="PS51186">
    <property type="entry name" value="GNAT"/>
    <property type="match status" value="1"/>
</dbReference>
<reference evidence="2 3" key="2">
    <citation type="journal article" date="2006" name="J. Microbiol. Methods">
        <title>Genomic flank-sequencing of plasposon insertion sites for rapid identification of functional genes.</title>
        <authorList>
            <person name="Leveau J.H."/>
            <person name="Gerards S."/>
            <person name="Fritsche K."/>
            <person name="Zondag G."/>
            <person name="van Veen J.A."/>
        </authorList>
    </citation>
    <scope>NUCLEOTIDE SEQUENCE [LARGE SCALE GENOMIC DNA]</scope>
    <source>
        <strain evidence="2 3">Ter331</strain>
    </source>
</reference>
<dbReference type="eggNOG" id="COG1670">
    <property type="taxonomic scope" value="Bacteria"/>
</dbReference>
<gene>
    <name evidence="2" type="ordered locus">CFU_1585</name>
</gene>
<keyword evidence="3" id="KW-1185">Reference proteome</keyword>
<dbReference type="Pfam" id="PF13302">
    <property type="entry name" value="Acetyltransf_3"/>
    <property type="match status" value="1"/>
</dbReference>
<accession>G0AJX2</accession>
<evidence type="ECO:0000313" key="3">
    <source>
        <dbReference type="Proteomes" id="UP000008392"/>
    </source>
</evidence>
<reference evidence="2 3" key="5">
    <citation type="journal article" date="2011" name="ISME J.">
        <title>Dual transcriptional profiling of a bacterial/fungal confrontation: Collimonas fungivorans versus Aspergillus niger.</title>
        <authorList>
            <person name="Mela F."/>
            <person name="Fritsche K."/>
            <person name="de Boer W."/>
            <person name="van Veen J.A."/>
            <person name="de Graaff L.H."/>
            <person name="van den Berg M."/>
            <person name="Leveau J.H."/>
        </authorList>
    </citation>
    <scope>NUCLEOTIDE SEQUENCE [LARGE SCALE GENOMIC DNA]</scope>
    <source>
        <strain evidence="2 3">Ter331</strain>
    </source>
</reference>
<dbReference type="AlphaFoldDB" id="G0AJX2"/>
<keyword evidence="2" id="KW-0808">Transferase</keyword>
<dbReference type="KEGG" id="cfu:CFU_1585"/>
<proteinExistence type="predicted"/>
<dbReference type="InterPro" id="IPR016181">
    <property type="entry name" value="Acyl_CoA_acyltransferase"/>
</dbReference>
<dbReference type="EMBL" id="CP002745">
    <property type="protein sequence ID" value="AEK61417.1"/>
    <property type="molecule type" value="Genomic_DNA"/>
</dbReference>
<feature type="domain" description="N-acetyltransferase" evidence="1">
    <location>
        <begin position="26"/>
        <end position="185"/>
    </location>
</feature>
<dbReference type="Proteomes" id="UP000008392">
    <property type="component" value="Chromosome"/>
</dbReference>
<evidence type="ECO:0000259" key="1">
    <source>
        <dbReference type="PROSITE" id="PS51186"/>
    </source>
</evidence>
<dbReference type="EC" id="2.3.1.-" evidence="2"/>
<organism evidence="2 3">
    <name type="scientific">Collimonas fungivorans (strain Ter331)</name>
    <dbReference type="NCBI Taxonomy" id="1005048"/>
    <lineage>
        <taxon>Bacteria</taxon>
        <taxon>Pseudomonadati</taxon>
        <taxon>Pseudomonadota</taxon>
        <taxon>Betaproteobacteria</taxon>
        <taxon>Burkholderiales</taxon>
        <taxon>Oxalobacteraceae</taxon>
        <taxon>Collimonas</taxon>
    </lineage>
</organism>
<dbReference type="HOGENOM" id="CLU_013985_3_1_4"/>
<dbReference type="GO" id="GO:0016747">
    <property type="term" value="F:acyltransferase activity, transferring groups other than amino-acyl groups"/>
    <property type="evidence" value="ECO:0007669"/>
    <property type="project" value="InterPro"/>
</dbReference>
<dbReference type="PANTHER" id="PTHR43792">
    <property type="entry name" value="GNAT FAMILY, PUTATIVE (AFU_ORTHOLOGUE AFUA_3G00765)-RELATED-RELATED"/>
    <property type="match status" value="1"/>
</dbReference>
<dbReference type="InterPro" id="IPR051531">
    <property type="entry name" value="N-acetyltransferase"/>
</dbReference>
<keyword evidence="2" id="KW-0012">Acyltransferase</keyword>
<dbReference type="STRING" id="1005048.CFU_1585"/>
<dbReference type="SUPFAM" id="SSF55729">
    <property type="entry name" value="Acyl-CoA N-acyltransferases (Nat)"/>
    <property type="match status" value="1"/>
</dbReference>
<reference evidence="2 3" key="3">
    <citation type="journal article" date="2008" name="FEMS Microbiol. Ecol.">
        <title>Identification and characterization of genes underlying chitinolysis in Collimonas fungivorans Ter331.</title>
        <authorList>
            <person name="Fritsche K."/>
            <person name="de Boer W."/>
            <person name="Gerards S."/>
            <person name="van den Berg M."/>
            <person name="van Veen J.A."/>
            <person name="Leveau J.H."/>
        </authorList>
    </citation>
    <scope>NUCLEOTIDE SEQUENCE [LARGE SCALE GENOMIC DNA]</scope>
    <source>
        <strain evidence="2 3">Ter331</strain>
    </source>
</reference>
<dbReference type="Gene3D" id="3.40.630.30">
    <property type="match status" value="1"/>
</dbReference>
<dbReference type="InterPro" id="IPR000182">
    <property type="entry name" value="GNAT_dom"/>
</dbReference>
<reference evidence="2 3" key="4">
    <citation type="journal article" date="2010" name="Environ. Microbiol.">
        <title>The bacterial genus Collimonas: mycophagy, weathering and other adaptive solutions to life in oligotrophic soil environments.</title>
        <authorList>
            <person name="Leveau J.H."/>
            <person name="Uroz S."/>
            <person name="de Boer W."/>
        </authorList>
    </citation>
    <scope>NUCLEOTIDE SEQUENCE [LARGE SCALE GENOMIC DNA]</scope>
    <source>
        <strain evidence="2 3">Ter331</strain>
    </source>
</reference>
<reference evidence="3" key="6">
    <citation type="submission" date="2011-05" db="EMBL/GenBank/DDBJ databases">
        <title>Complete sequence of Collimonas fungivorans Ter331.</title>
        <authorList>
            <person name="Leveau J.H."/>
        </authorList>
    </citation>
    <scope>NUCLEOTIDE SEQUENCE [LARGE SCALE GENOMIC DNA]</scope>
    <source>
        <strain evidence="3">Ter331</strain>
    </source>
</reference>
<name>G0AJX2_COLFT</name>
<sequence length="186" mass="20685">MLMLRSYREIPDSKEKSMTVLATERLVLRKLTTDDAGFYLRLVNEPSWLQFIGDKGIRSVEAARAALLSGPMAMYESHGFGFYMVELKDSATPIGMCGLIKRETLPDVDIGYAFVPEFWGQGYAYEAASAVLAFGNQTCGLQRIVAITAPDNHQSIRLLEKIGLKFETLLELKGDGSLTKLFACQF</sequence>
<protein>
    <submittedName>
        <fullName evidence="2">Ribosomal-protein-alanine acetyltransferase</fullName>
        <ecNumber evidence="2">2.3.1.-</ecNumber>
    </submittedName>
</protein>